<dbReference type="AlphaFoldDB" id="A0A1H3SGF8"/>
<evidence type="ECO:0000313" key="2">
    <source>
        <dbReference type="Proteomes" id="UP000199529"/>
    </source>
</evidence>
<gene>
    <name evidence="1" type="ORF">SAMN05216215_106439</name>
</gene>
<dbReference type="CDD" id="cd00586">
    <property type="entry name" value="4HBT"/>
    <property type="match status" value="1"/>
</dbReference>
<evidence type="ECO:0000313" key="1">
    <source>
        <dbReference type="EMBL" id="SDZ36798.1"/>
    </source>
</evidence>
<dbReference type="RefSeq" id="WP_093276548.1">
    <property type="nucleotide sequence ID" value="NZ_FNOK01000064.1"/>
</dbReference>
<name>A0A1H3SGF8_9PSEU</name>
<dbReference type="InterPro" id="IPR050563">
    <property type="entry name" value="4-hydroxybenzoyl-CoA_TE"/>
</dbReference>
<organism evidence="1 2">
    <name type="scientific">Saccharopolyspora shandongensis</name>
    <dbReference type="NCBI Taxonomy" id="418495"/>
    <lineage>
        <taxon>Bacteria</taxon>
        <taxon>Bacillati</taxon>
        <taxon>Actinomycetota</taxon>
        <taxon>Actinomycetes</taxon>
        <taxon>Pseudonocardiales</taxon>
        <taxon>Pseudonocardiaceae</taxon>
        <taxon>Saccharopolyspora</taxon>
    </lineage>
</organism>
<dbReference type="PANTHER" id="PTHR31793">
    <property type="entry name" value="4-HYDROXYBENZOYL-COA THIOESTERASE FAMILY MEMBER"/>
    <property type="match status" value="1"/>
</dbReference>
<dbReference type="SUPFAM" id="SSF54637">
    <property type="entry name" value="Thioesterase/thiol ester dehydrase-isomerase"/>
    <property type="match status" value="1"/>
</dbReference>
<proteinExistence type="predicted"/>
<keyword evidence="1" id="KW-0378">Hydrolase</keyword>
<dbReference type="Pfam" id="PF13279">
    <property type="entry name" value="4HBT_2"/>
    <property type="match status" value="1"/>
</dbReference>
<dbReference type="OrthoDB" id="3683044at2"/>
<dbReference type="Gene3D" id="3.10.129.10">
    <property type="entry name" value="Hotdog Thioesterase"/>
    <property type="match status" value="1"/>
</dbReference>
<dbReference type="STRING" id="418495.SAMN05216215_106439"/>
<sequence length="147" mass="16435">MTTRSETAEAFHIAIAVRSDDLDVNGHVRGPAYLAYGDHARWACLAAAGVDPERLRARHDVGPVNLETTVRFHRELRPLDQVEVTCAFRWGDGKTCRAVQELRAQGGELVAEVESTFGLLDLTRRRLVADPASYWRDMTTHPRLLGL</sequence>
<dbReference type="EMBL" id="FNOK01000064">
    <property type="protein sequence ID" value="SDZ36798.1"/>
    <property type="molecule type" value="Genomic_DNA"/>
</dbReference>
<keyword evidence="2" id="KW-1185">Reference proteome</keyword>
<protein>
    <submittedName>
        <fullName evidence="1">Acyl-CoA thioester hydrolase</fullName>
    </submittedName>
</protein>
<accession>A0A1H3SGF8</accession>
<dbReference type="InterPro" id="IPR029069">
    <property type="entry name" value="HotDog_dom_sf"/>
</dbReference>
<dbReference type="PANTHER" id="PTHR31793:SF24">
    <property type="entry name" value="LONG-CHAIN ACYL-COA THIOESTERASE FADM"/>
    <property type="match status" value="1"/>
</dbReference>
<dbReference type="GO" id="GO:0047617">
    <property type="term" value="F:fatty acyl-CoA hydrolase activity"/>
    <property type="evidence" value="ECO:0007669"/>
    <property type="project" value="TreeGrafter"/>
</dbReference>
<reference evidence="2" key="1">
    <citation type="submission" date="2016-10" db="EMBL/GenBank/DDBJ databases">
        <authorList>
            <person name="Varghese N."/>
            <person name="Submissions S."/>
        </authorList>
    </citation>
    <scope>NUCLEOTIDE SEQUENCE [LARGE SCALE GENOMIC DNA]</scope>
    <source>
        <strain evidence="2">CGMCC 4.3530</strain>
    </source>
</reference>
<dbReference type="Proteomes" id="UP000199529">
    <property type="component" value="Unassembled WGS sequence"/>
</dbReference>